<dbReference type="Proteomes" id="UP000286415">
    <property type="component" value="Unassembled WGS sequence"/>
</dbReference>
<accession>A0A3R7CB01</accession>
<dbReference type="PANTHER" id="PTHR28661:SF1">
    <property type="entry name" value="MICROTUBULE NUCLEATION FACTOR SSNA1"/>
    <property type="match status" value="1"/>
</dbReference>
<dbReference type="GO" id="GO:0005813">
    <property type="term" value="C:centrosome"/>
    <property type="evidence" value="ECO:0007669"/>
    <property type="project" value="TreeGrafter"/>
</dbReference>
<dbReference type="AlphaFoldDB" id="A0A3R7CB01"/>
<dbReference type="STRING" id="79923.A0A3R7CB01"/>
<reference evidence="1 2" key="2">
    <citation type="journal article" date="2021" name="Genomics">
        <title>High-quality reference genome for Clonorchis sinensis.</title>
        <authorList>
            <person name="Young N.D."/>
            <person name="Stroehlein A.J."/>
            <person name="Kinkar L."/>
            <person name="Wang T."/>
            <person name="Sohn W.M."/>
            <person name="Chang B.C.H."/>
            <person name="Kaur P."/>
            <person name="Weisz D."/>
            <person name="Dudchenko O."/>
            <person name="Aiden E.L."/>
            <person name="Korhonen P.K."/>
            <person name="Gasser R.B."/>
        </authorList>
    </citation>
    <scope>NUCLEOTIDE SEQUENCE [LARGE SCALE GENOMIC DNA]</scope>
    <source>
        <strain evidence="1">Cs-k2</strain>
    </source>
</reference>
<dbReference type="PANTHER" id="PTHR28661">
    <property type="entry name" value="SJOEGREN SYNDROME NUCLEAR AUTOANTIGEN 1"/>
    <property type="match status" value="1"/>
</dbReference>
<dbReference type="GO" id="GO:0030424">
    <property type="term" value="C:axon"/>
    <property type="evidence" value="ECO:0007669"/>
    <property type="project" value="TreeGrafter"/>
</dbReference>
<gene>
    <name evidence="1" type="ORF">CSKR_107931</name>
</gene>
<sequence>MSMTGGVDQCLERDFPDRKIRGSDPTSASRIPLSRLGQPGSILALVLPSGCMAARHKRALQLNFFMPGRQIKLLRILESLFSPACIDTGLAFTIGFEDLCKRREELQRQIQQDETERARLQREINVLSERLTNVNEQCHYFGAHELLTVAR</sequence>
<comment type="caution">
    <text evidence="1">The sequence shown here is derived from an EMBL/GenBank/DDBJ whole genome shotgun (WGS) entry which is preliminary data.</text>
</comment>
<dbReference type="InterPro" id="IPR033362">
    <property type="entry name" value="SSNA1_fam"/>
</dbReference>
<keyword evidence="2" id="KW-1185">Reference proteome</keyword>
<dbReference type="InParanoid" id="A0A3R7CB01"/>
<dbReference type="GO" id="GO:0036064">
    <property type="term" value="C:ciliary basal body"/>
    <property type="evidence" value="ECO:0007669"/>
    <property type="project" value="TreeGrafter"/>
</dbReference>
<dbReference type="GO" id="GO:0048675">
    <property type="term" value="P:axon extension"/>
    <property type="evidence" value="ECO:0007669"/>
    <property type="project" value="TreeGrafter"/>
</dbReference>
<evidence type="ECO:0000313" key="1">
    <source>
        <dbReference type="EMBL" id="KAG5452092.1"/>
    </source>
</evidence>
<protein>
    <submittedName>
        <fullName evidence="1">Uncharacterized protein</fullName>
    </submittedName>
</protein>
<proteinExistence type="predicted"/>
<dbReference type="EMBL" id="NIRI02000042">
    <property type="protein sequence ID" value="KAG5452092.1"/>
    <property type="molecule type" value="Genomic_DNA"/>
</dbReference>
<evidence type="ECO:0000313" key="2">
    <source>
        <dbReference type="Proteomes" id="UP000286415"/>
    </source>
</evidence>
<reference evidence="1 2" key="1">
    <citation type="journal article" date="2018" name="Biotechnol. Adv.">
        <title>Improved genomic resources and new bioinformatic workflow for the carcinogenic parasite Clonorchis sinensis: Biotechnological implications.</title>
        <authorList>
            <person name="Wang D."/>
            <person name="Korhonen P.K."/>
            <person name="Gasser R.B."/>
            <person name="Young N.D."/>
        </authorList>
    </citation>
    <scope>NUCLEOTIDE SEQUENCE [LARGE SCALE GENOMIC DNA]</scope>
    <source>
        <strain evidence="1">Cs-k2</strain>
    </source>
</reference>
<dbReference type="OrthoDB" id="295355at2759"/>
<name>A0A3R7CB01_CLOSI</name>
<organism evidence="1 2">
    <name type="scientific">Clonorchis sinensis</name>
    <name type="common">Chinese liver fluke</name>
    <dbReference type="NCBI Taxonomy" id="79923"/>
    <lineage>
        <taxon>Eukaryota</taxon>
        <taxon>Metazoa</taxon>
        <taxon>Spiralia</taxon>
        <taxon>Lophotrochozoa</taxon>
        <taxon>Platyhelminthes</taxon>
        <taxon>Trematoda</taxon>
        <taxon>Digenea</taxon>
        <taxon>Opisthorchiida</taxon>
        <taxon>Opisthorchiata</taxon>
        <taxon>Opisthorchiidae</taxon>
        <taxon>Clonorchis</taxon>
    </lineage>
</organism>